<feature type="region of interest" description="Disordered" evidence="2">
    <location>
        <begin position="62"/>
        <end position="87"/>
    </location>
</feature>
<sequence length="240" mass="25749">MGRVSAPSLEKPRARRRRPSVLGVIGLVLLLGGLGCLGWIAYQYVGTNVVSKRAFEQESGELRARWDAQPPAPAVPTGSADPALSDAQPRAVPGDAIALLRIPRFGDSYEVPILEGTELSVLARGVGHYPSTAQPGQIGNFAIAGHRVTHGQPFSRLLELDKGDQILVETRSAIYTYVIDTAPRDLTVEENATWVVDPVPGQPDATPTQALITLTTCQDLFHSPDRSIGFGHLQSTKNKG</sequence>
<evidence type="ECO:0000256" key="1">
    <source>
        <dbReference type="ARBA" id="ARBA00022801"/>
    </source>
</evidence>
<evidence type="ECO:0008006" key="6">
    <source>
        <dbReference type="Google" id="ProtNLM"/>
    </source>
</evidence>
<feature type="transmembrane region" description="Helical" evidence="3">
    <location>
        <begin position="21"/>
        <end position="42"/>
    </location>
</feature>
<organism evidence="4 5">
    <name type="scientific">Microlunatus ginsengisoli</name>
    <dbReference type="NCBI Taxonomy" id="363863"/>
    <lineage>
        <taxon>Bacteria</taxon>
        <taxon>Bacillati</taxon>
        <taxon>Actinomycetota</taxon>
        <taxon>Actinomycetes</taxon>
        <taxon>Propionibacteriales</taxon>
        <taxon>Propionibacteriaceae</taxon>
        <taxon>Microlunatus</taxon>
    </lineage>
</organism>
<gene>
    <name evidence="4" type="ORF">GCM10022236_29350</name>
</gene>
<accession>A0ABP7A5E9</accession>
<dbReference type="Proteomes" id="UP001501490">
    <property type="component" value="Unassembled WGS sequence"/>
</dbReference>
<dbReference type="NCBIfam" id="NF033747">
    <property type="entry name" value="class_E_sortase"/>
    <property type="match status" value="1"/>
</dbReference>
<dbReference type="Pfam" id="PF04203">
    <property type="entry name" value="Sortase"/>
    <property type="match status" value="1"/>
</dbReference>
<dbReference type="InterPro" id="IPR005754">
    <property type="entry name" value="Sortase"/>
</dbReference>
<dbReference type="InterPro" id="IPR042003">
    <property type="entry name" value="Sortase_E"/>
</dbReference>
<dbReference type="NCBIfam" id="TIGR01076">
    <property type="entry name" value="sortase_fam"/>
    <property type="match status" value="1"/>
</dbReference>
<name>A0ABP7A5E9_9ACTN</name>
<keyword evidence="3" id="KW-0472">Membrane</keyword>
<evidence type="ECO:0000256" key="2">
    <source>
        <dbReference type="SAM" id="MobiDB-lite"/>
    </source>
</evidence>
<dbReference type="InterPro" id="IPR053465">
    <property type="entry name" value="Sortase_Class_E"/>
</dbReference>
<dbReference type="CDD" id="cd05830">
    <property type="entry name" value="Sortase_E"/>
    <property type="match status" value="1"/>
</dbReference>
<dbReference type="RefSeq" id="WP_425562534.1">
    <property type="nucleotide sequence ID" value="NZ_BAABAB010000021.1"/>
</dbReference>
<proteinExistence type="predicted"/>
<evidence type="ECO:0000313" key="5">
    <source>
        <dbReference type="Proteomes" id="UP001501490"/>
    </source>
</evidence>
<dbReference type="Gene3D" id="2.40.260.10">
    <property type="entry name" value="Sortase"/>
    <property type="match status" value="1"/>
</dbReference>
<comment type="caution">
    <text evidence="4">The sequence shown here is derived from an EMBL/GenBank/DDBJ whole genome shotgun (WGS) entry which is preliminary data.</text>
</comment>
<keyword evidence="3" id="KW-0812">Transmembrane</keyword>
<protein>
    <recommendedName>
        <fullName evidence="6">Class E sortase</fullName>
    </recommendedName>
</protein>
<dbReference type="SUPFAM" id="SSF63817">
    <property type="entry name" value="Sortase"/>
    <property type="match status" value="1"/>
</dbReference>
<keyword evidence="5" id="KW-1185">Reference proteome</keyword>
<keyword evidence="1" id="KW-0378">Hydrolase</keyword>
<dbReference type="InterPro" id="IPR023365">
    <property type="entry name" value="Sortase_dom-sf"/>
</dbReference>
<reference evidence="5" key="1">
    <citation type="journal article" date="2019" name="Int. J. Syst. Evol. Microbiol.">
        <title>The Global Catalogue of Microorganisms (GCM) 10K type strain sequencing project: providing services to taxonomists for standard genome sequencing and annotation.</title>
        <authorList>
            <consortium name="The Broad Institute Genomics Platform"/>
            <consortium name="The Broad Institute Genome Sequencing Center for Infectious Disease"/>
            <person name="Wu L."/>
            <person name="Ma J."/>
        </authorList>
    </citation>
    <scope>NUCLEOTIDE SEQUENCE [LARGE SCALE GENOMIC DNA]</scope>
    <source>
        <strain evidence="5">JCM 16929</strain>
    </source>
</reference>
<dbReference type="EMBL" id="BAABAB010000021">
    <property type="protein sequence ID" value="GAA3625152.1"/>
    <property type="molecule type" value="Genomic_DNA"/>
</dbReference>
<keyword evidence="3" id="KW-1133">Transmembrane helix</keyword>
<evidence type="ECO:0000256" key="3">
    <source>
        <dbReference type="SAM" id="Phobius"/>
    </source>
</evidence>
<evidence type="ECO:0000313" key="4">
    <source>
        <dbReference type="EMBL" id="GAA3625152.1"/>
    </source>
</evidence>